<dbReference type="Proteomes" id="UP001144352">
    <property type="component" value="Unassembled WGS sequence"/>
</dbReference>
<dbReference type="PROSITE" id="PS51257">
    <property type="entry name" value="PROKAR_LIPOPROTEIN"/>
    <property type="match status" value="1"/>
</dbReference>
<dbReference type="EMBL" id="BSDS01000002">
    <property type="protein sequence ID" value="GLI39226.1"/>
    <property type="molecule type" value="Genomic_DNA"/>
</dbReference>
<dbReference type="Gene3D" id="2.70.98.70">
    <property type="match status" value="1"/>
</dbReference>
<accession>A0A9W6LE76</accession>
<dbReference type="InterPro" id="IPR008929">
    <property type="entry name" value="Chondroitin_lyas"/>
</dbReference>
<dbReference type="RefSeq" id="WP_214185165.1">
    <property type="nucleotide sequence ID" value="NZ_BSDS01000002.1"/>
</dbReference>
<reference evidence="1" key="1">
    <citation type="submission" date="2022-12" db="EMBL/GenBank/DDBJ databases">
        <title>Reference genome sequencing for broad-spectrum identification of bacterial and archaeal isolates by mass spectrometry.</title>
        <authorList>
            <person name="Sekiguchi Y."/>
            <person name="Tourlousse D.M."/>
        </authorList>
    </citation>
    <scope>NUCLEOTIDE SEQUENCE</scope>
    <source>
        <strain evidence="1">H2</strain>
    </source>
</reference>
<gene>
    <name evidence="1" type="ORF">GHYDROH2_27270</name>
</gene>
<protein>
    <submittedName>
        <fullName evidence="1">Uncharacterized protein</fullName>
    </submittedName>
</protein>
<evidence type="ECO:0000313" key="2">
    <source>
        <dbReference type="Proteomes" id="UP001144352"/>
    </source>
</evidence>
<name>A0A9W6LE76_9BACT</name>
<evidence type="ECO:0000313" key="1">
    <source>
        <dbReference type="EMBL" id="GLI39226.1"/>
    </source>
</evidence>
<organism evidence="1 2">
    <name type="scientific">Geobacter hydrogenophilus</name>
    <dbReference type="NCBI Taxonomy" id="40983"/>
    <lineage>
        <taxon>Bacteria</taxon>
        <taxon>Pseudomonadati</taxon>
        <taxon>Thermodesulfobacteriota</taxon>
        <taxon>Desulfuromonadia</taxon>
        <taxon>Geobacterales</taxon>
        <taxon>Geobacteraceae</taxon>
        <taxon>Geobacter</taxon>
    </lineage>
</organism>
<comment type="caution">
    <text evidence="1">The sequence shown here is derived from an EMBL/GenBank/DDBJ whole genome shotgun (WGS) entry which is preliminary data.</text>
</comment>
<proteinExistence type="predicted"/>
<dbReference type="AlphaFoldDB" id="A0A9W6LE76"/>
<dbReference type="Gene3D" id="1.50.10.100">
    <property type="entry name" value="Chondroitin AC/alginate lyase"/>
    <property type="match status" value="1"/>
</dbReference>
<keyword evidence="2" id="KW-1185">Reference proteome</keyword>
<sequence length="937" mass="105398">MPLIKSKNIIVTVIFAALTIILSILYACGNSDGNAKVSNYSINPEHPRIYLDKQRLKEIRRRCSTAGTAQFKYYALLKEYGDKYNRIKSKPAVDDCFILAFLYSLGEIPGVDYSRRSVSEYGRAAIDILLQLSPPQDYDYFKRQTPLFIACYDWLFQAMKPQERALVYGNLISSAEKMCMSLSKPIGGRFRESREMYAFYGLAFWGDGKHIYPDDRVLAEAVDKRARGYSDFFVSWWRDQNLGILEATCKGGAYPAGTMYGEAPYPFKLWAYDAWATASDLSFYDDKTSITEFPLFFLYQMLPYPTHVRYDNANGRAGGANGIVRYGDYRYVGFTPVASRFNFTNIAQAQGVAWQKGDKDSAAALNWLIQQQGDFKESPLGGPFRTDKWIGPNPILVWDIIFREGTIEAKSPKKLSLPLAKHFGTINTGKAIKPDFPNGRPEGAGITVMRSSWDDPDGTLIWFKASSTPVVHDHRDQGSFQIYKKGWLAIDSGQYEETAHRGNYTSRTVAHNSLLVYNPDERLDSNKTDAVWKGYANDGGQRWVEPPKNLKELNDGSQFLGGITAFKSVPNLFDFVQSDITRSYNSTEITSEGHKAKVSLVTRSLIYLRPDDIIIVFDKVNTTKDTSPTRWLLHSIYRPELNGKESFSGVISSSQKIPGKSQGVRLQGDVRGGISESRDTDVIAIKGWNFGPSEGRLLVRTLLPERHITRVVGGGDRKGVRRTSLARPYEGGDTVYLRDASGIAPGDFVYIGETGNPYDKGSSGKPNWLVDDVYYQGWGNVSNVDSTTGRVTFSAYRFGLPKFPQGTGAVRSDHANAGSYEFMDAEYNQWGMSGESVANAGPYIMQHGSWRVEVEPMDPERNNLFLHVMEPCNSDSLINKKNIITNNISVVKEKEIIKLDVRGHKYRYYMELSKRDSNMNIDIFDAGKKIYSTKNKI</sequence>